<feature type="chain" id="PRO_5043948442" description="GLPGLI family protein" evidence="1">
    <location>
        <begin position="18"/>
        <end position="252"/>
    </location>
</feature>
<proteinExistence type="predicted"/>
<evidence type="ECO:0000256" key="1">
    <source>
        <dbReference type="SAM" id="SignalP"/>
    </source>
</evidence>
<keyword evidence="1" id="KW-0732">Signal</keyword>
<dbReference type="AlphaFoldDB" id="A0AAX1NEI9"/>
<protein>
    <recommendedName>
        <fullName evidence="4">GLPGLI family protein</fullName>
    </recommendedName>
</protein>
<name>A0AAX1NEI9_9BACT</name>
<feature type="signal peptide" evidence="1">
    <location>
        <begin position="1"/>
        <end position="17"/>
    </location>
</feature>
<evidence type="ECO:0000313" key="2">
    <source>
        <dbReference type="EMBL" id="QWG04653.1"/>
    </source>
</evidence>
<reference evidence="2 3" key="1">
    <citation type="submission" date="2021-05" db="EMBL/GenBank/DDBJ databases">
        <title>Comparative genomic studies on the polysaccharide-degrading batcterial strains of the Flammeovirga genus.</title>
        <authorList>
            <person name="Zewei F."/>
            <person name="Zheng Z."/>
            <person name="Yu L."/>
            <person name="Ruyue G."/>
            <person name="Yanhong M."/>
            <person name="Yuanyuan C."/>
            <person name="Jingyan G."/>
            <person name="Wenjun H."/>
        </authorList>
    </citation>
    <scope>NUCLEOTIDE SEQUENCE [LARGE SCALE GENOMIC DNA]</scope>
    <source>
        <strain evidence="2 3">NBRC:100898</strain>
    </source>
</reference>
<sequence>MKALFLFLLLFPLIISAQITDQRNKLVSQKFSLKISVQTKENEKRDISGKYVKGTLHLKNSKLTGYIKIKESFGTSTYKSKYDTLRKTMYYESDSMTIWDLFKNKYRLFHITGFEQKVLFKPTLDAPSQQLQAYRCKSFIDENQNYFGIVKIPISDSKKMSVFSYRIVHGVIDMYTVNFNNKQLFIVKRDYFEQILTTSKTELKEVLTHLFYDDPELKKEIDKYKKRFTKEYITSMILKYNQKHKKELNTIN</sequence>
<evidence type="ECO:0000313" key="3">
    <source>
        <dbReference type="Proteomes" id="UP000678679"/>
    </source>
</evidence>
<dbReference type="Proteomes" id="UP000678679">
    <property type="component" value="Chromosome 2"/>
</dbReference>
<organism evidence="2 3">
    <name type="scientific">Flammeovirga yaeyamensis</name>
    <dbReference type="NCBI Taxonomy" id="367791"/>
    <lineage>
        <taxon>Bacteria</taxon>
        <taxon>Pseudomonadati</taxon>
        <taxon>Bacteroidota</taxon>
        <taxon>Cytophagia</taxon>
        <taxon>Cytophagales</taxon>
        <taxon>Flammeovirgaceae</taxon>
        <taxon>Flammeovirga</taxon>
    </lineage>
</organism>
<dbReference type="EMBL" id="CP076133">
    <property type="protein sequence ID" value="QWG04653.1"/>
    <property type="molecule type" value="Genomic_DNA"/>
</dbReference>
<accession>A0AAX1NEI9</accession>
<evidence type="ECO:0008006" key="4">
    <source>
        <dbReference type="Google" id="ProtNLM"/>
    </source>
</evidence>
<dbReference type="RefSeq" id="WP_169665544.1">
    <property type="nucleotide sequence ID" value="NZ_CP076133.1"/>
</dbReference>
<dbReference type="KEGG" id="fya:KMW28_27525"/>
<gene>
    <name evidence="2" type="ORF">KMW28_27525</name>
</gene>
<keyword evidence="3" id="KW-1185">Reference proteome</keyword>